<evidence type="ECO:0008006" key="4">
    <source>
        <dbReference type="Google" id="ProtNLM"/>
    </source>
</evidence>
<evidence type="ECO:0000256" key="1">
    <source>
        <dbReference type="SAM" id="Phobius"/>
    </source>
</evidence>
<sequence length="66" mass="7137">MGADSDSLLVLGRFGVGVRGHCWLGCWVWVGVRGMLMLLFFSRCSAGFEACLVDGCVERGCHRLSG</sequence>
<dbReference type="AlphaFoldDB" id="A0A2T2NXD0"/>
<organism evidence="2 3">
    <name type="scientific">Corynespora cassiicola Philippines</name>
    <dbReference type="NCBI Taxonomy" id="1448308"/>
    <lineage>
        <taxon>Eukaryota</taxon>
        <taxon>Fungi</taxon>
        <taxon>Dikarya</taxon>
        <taxon>Ascomycota</taxon>
        <taxon>Pezizomycotina</taxon>
        <taxon>Dothideomycetes</taxon>
        <taxon>Pleosporomycetidae</taxon>
        <taxon>Pleosporales</taxon>
        <taxon>Corynesporascaceae</taxon>
        <taxon>Corynespora</taxon>
    </lineage>
</organism>
<keyword evidence="3" id="KW-1185">Reference proteome</keyword>
<feature type="transmembrane region" description="Helical" evidence="1">
    <location>
        <begin position="21"/>
        <end position="41"/>
    </location>
</feature>
<proteinExistence type="predicted"/>
<evidence type="ECO:0000313" key="2">
    <source>
        <dbReference type="EMBL" id="PSN70075.1"/>
    </source>
</evidence>
<keyword evidence="1" id="KW-1133">Transmembrane helix</keyword>
<dbReference type="EMBL" id="KZ678132">
    <property type="protein sequence ID" value="PSN70075.1"/>
    <property type="molecule type" value="Genomic_DNA"/>
</dbReference>
<keyword evidence="1" id="KW-0812">Transmembrane</keyword>
<gene>
    <name evidence="2" type="ORF">BS50DRAFT_304419</name>
</gene>
<evidence type="ECO:0000313" key="3">
    <source>
        <dbReference type="Proteomes" id="UP000240883"/>
    </source>
</evidence>
<protein>
    <recommendedName>
        <fullName evidence="4">Transmembrane protein</fullName>
    </recommendedName>
</protein>
<accession>A0A2T2NXD0</accession>
<dbReference type="Proteomes" id="UP000240883">
    <property type="component" value="Unassembled WGS sequence"/>
</dbReference>
<keyword evidence="1" id="KW-0472">Membrane</keyword>
<reference evidence="2 3" key="1">
    <citation type="journal article" date="2018" name="Front. Microbiol.">
        <title>Genome-Wide Analysis of Corynespora cassiicola Leaf Fall Disease Putative Effectors.</title>
        <authorList>
            <person name="Lopez D."/>
            <person name="Ribeiro S."/>
            <person name="Label P."/>
            <person name="Fumanal B."/>
            <person name="Venisse J.S."/>
            <person name="Kohler A."/>
            <person name="de Oliveira R.R."/>
            <person name="Labutti K."/>
            <person name="Lipzen A."/>
            <person name="Lail K."/>
            <person name="Bauer D."/>
            <person name="Ohm R.A."/>
            <person name="Barry K.W."/>
            <person name="Spatafora J."/>
            <person name="Grigoriev I.V."/>
            <person name="Martin F.M."/>
            <person name="Pujade-Renaud V."/>
        </authorList>
    </citation>
    <scope>NUCLEOTIDE SEQUENCE [LARGE SCALE GENOMIC DNA]</scope>
    <source>
        <strain evidence="2 3">Philippines</strain>
    </source>
</reference>
<name>A0A2T2NXD0_CORCC</name>